<feature type="binding site" evidence="17">
    <location>
        <position position="59"/>
    </location>
    <ligand>
        <name>(R)-pantoate</name>
        <dbReference type="ChEBI" id="CHEBI:15980"/>
    </ligand>
</feature>
<evidence type="ECO:0000256" key="8">
    <source>
        <dbReference type="ARBA" id="ARBA00022679"/>
    </source>
</evidence>
<dbReference type="GO" id="GO:0015940">
    <property type="term" value="P:pantothenate biosynthetic process"/>
    <property type="evidence" value="ECO:0007669"/>
    <property type="project" value="UniProtKB-UniRule"/>
</dbReference>
<reference evidence="19" key="1">
    <citation type="submission" date="2021-02" db="EMBL/GenBank/DDBJ databases">
        <title>Metagenome analyses of Stigonema ocellatum DSM 106950, Chlorogloea purpurea SAG 13.99 and Gomphosphaeria aponina DSM 107014.</title>
        <authorList>
            <person name="Marter P."/>
            <person name="Huang S."/>
        </authorList>
    </citation>
    <scope>NUCLEOTIDE SEQUENCE</scope>
    <source>
        <strain evidence="19">JP213</strain>
    </source>
</reference>
<feature type="region of interest" description="Cytidylate kinase" evidence="17">
    <location>
        <begin position="278"/>
        <end position="506"/>
    </location>
</feature>
<feature type="binding site" evidence="17">
    <location>
        <position position="176"/>
    </location>
    <ligand>
        <name>ATP</name>
        <dbReference type="ChEBI" id="CHEBI:30616"/>
    </ligand>
</feature>
<dbReference type="EC" id="6.3.2.1" evidence="17"/>
<keyword evidence="11 17" id="KW-0067">ATP-binding</keyword>
<feature type="domain" description="Cytidylate kinase" evidence="18">
    <location>
        <begin position="284"/>
        <end position="494"/>
    </location>
</feature>
<dbReference type="InterPro" id="IPR004821">
    <property type="entry name" value="Cyt_trans-like"/>
</dbReference>
<dbReference type="InterPro" id="IPR011994">
    <property type="entry name" value="Cytidylate_kinase_dom"/>
</dbReference>
<evidence type="ECO:0000256" key="6">
    <source>
        <dbReference type="ARBA" id="ARBA00022598"/>
    </source>
</evidence>
<comment type="subcellular location">
    <subcellularLocation>
        <location evidence="1 17">Cytoplasm</location>
    </subcellularLocation>
</comment>
<evidence type="ECO:0000256" key="7">
    <source>
        <dbReference type="ARBA" id="ARBA00022655"/>
    </source>
</evidence>
<keyword evidence="5 17" id="KW-0963">Cytoplasm</keyword>
<dbReference type="InterPro" id="IPR003136">
    <property type="entry name" value="Cytidylate_kin"/>
</dbReference>
<dbReference type="NCBIfam" id="NF010004">
    <property type="entry name" value="PRK13477.1"/>
    <property type="match status" value="1"/>
</dbReference>
<gene>
    <name evidence="17" type="primary">panC/cmk</name>
    <name evidence="19" type="ORF">DSM107014_14180</name>
</gene>
<organism evidence="19 20">
    <name type="scientific">Gomphosphaeria aponina SAG 52.96 = DSM 107014</name>
    <dbReference type="NCBI Taxonomy" id="1521640"/>
    <lineage>
        <taxon>Bacteria</taxon>
        <taxon>Bacillati</taxon>
        <taxon>Cyanobacteriota</taxon>
        <taxon>Cyanophyceae</taxon>
        <taxon>Oscillatoriophycideae</taxon>
        <taxon>Chroococcales</taxon>
        <taxon>Gomphosphaeriaceae</taxon>
        <taxon>Gomphosphaeria</taxon>
    </lineage>
</organism>
<dbReference type="HAMAP" id="MF_01349">
    <property type="entry name" value="PanCY"/>
    <property type="match status" value="1"/>
</dbReference>
<dbReference type="GO" id="GO:0006220">
    <property type="term" value="P:pyrimidine nucleotide metabolic process"/>
    <property type="evidence" value="ECO:0007669"/>
    <property type="project" value="UniProtKB-UniRule"/>
</dbReference>
<evidence type="ECO:0000256" key="17">
    <source>
        <dbReference type="HAMAP-Rule" id="MF_01349"/>
    </source>
</evidence>
<dbReference type="HAMAP" id="MF_00238">
    <property type="entry name" value="Cytidyl_kinase_type1"/>
    <property type="match status" value="1"/>
</dbReference>
<comment type="catalytic activity">
    <reaction evidence="15 17">
        <text>CMP + ATP = CDP + ADP</text>
        <dbReference type="Rhea" id="RHEA:11600"/>
        <dbReference type="ChEBI" id="CHEBI:30616"/>
        <dbReference type="ChEBI" id="CHEBI:58069"/>
        <dbReference type="ChEBI" id="CHEBI:60377"/>
        <dbReference type="ChEBI" id="CHEBI:456216"/>
        <dbReference type="EC" id="2.7.4.25"/>
    </reaction>
</comment>
<keyword evidence="8 17" id="KW-0808">Transferase</keyword>
<dbReference type="GO" id="GO:0005524">
    <property type="term" value="F:ATP binding"/>
    <property type="evidence" value="ECO:0007669"/>
    <property type="project" value="UniProtKB-UniRule"/>
</dbReference>
<dbReference type="CDD" id="cd02020">
    <property type="entry name" value="CMPK"/>
    <property type="match status" value="1"/>
</dbReference>
<dbReference type="FunFam" id="3.40.50.620:FF:000114">
    <property type="entry name" value="Pantothenate synthetase"/>
    <property type="match status" value="1"/>
</dbReference>
<evidence type="ECO:0000313" key="20">
    <source>
        <dbReference type="Proteomes" id="UP000767446"/>
    </source>
</evidence>
<keyword evidence="10 17" id="KW-0418">Kinase</keyword>
<evidence type="ECO:0000256" key="13">
    <source>
        <dbReference type="ARBA" id="ARBA00047615"/>
    </source>
</evidence>
<comment type="similarity">
    <text evidence="4">Belongs to the cytidylate kinase family. Type 1 subfamily.</text>
</comment>
<dbReference type="InterPro" id="IPR014729">
    <property type="entry name" value="Rossmann-like_a/b/a_fold"/>
</dbReference>
<comment type="similarity">
    <text evidence="3">Belongs to the pantothenate synthetase family.</text>
</comment>
<comment type="function">
    <text evidence="16 17">Catalyzes the condensation of pantoate with beta-alanine in an ATP-dependent reaction via a pantoyl-adenylate intermediate.</text>
</comment>
<evidence type="ECO:0000256" key="14">
    <source>
        <dbReference type="ARBA" id="ARBA00048258"/>
    </source>
</evidence>
<dbReference type="EC" id="2.7.4.25" evidence="17"/>
<evidence type="ECO:0000256" key="3">
    <source>
        <dbReference type="ARBA" id="ARBA00009256"/>
    </source>
</evidence>
<proteinExistence type="inferred from homology"/>
<dbReference type="Pfam" id="PF02569">
    <property type="entry name" value="Pantoate_ligase"/>
    <property type="match status" value="1"/>
</dbReference>
<evidence type="ECO:0000313" key="19">
    <source>
        <dbReference type="EMBL" id="MBR8829024.1"/>
    </source>
</evidence>
<comment type="caution">
    <text evidence="19">The sequence shown here is derived from an EMBL/GenBank/DDBJ whole genome shotgun (WGS) entry which is preliminary data.</text>
</comment>
<evidence type="ECO:0000256" key="2">
    <source>
        <dbReference type="ARBA" id="ARBA00004990"/>
    </source>
</evidence>
<dbReference type="NCBIfam" id="TIGR00125">
    <property type="entry name" value="cyt_tran_rel"/>
    <property type="match status" value="1"/>
</dbReference>
<evidence type="ECO:0000256" key="11">
    <source>
        <dbReference type="ARBA" id="ARBA00022840"/>
    </source>
</evidence>
<dbReference type="GO" id="GO:0036431">
    <property type="term" value="F:dCMP kinase activity"/>
    <property type="evidence" value="ECO:0007669"/>
    <property type="project" value="InterPro"/>
</dbReference>
<dbReference type="EMBL" id="JADQBC010000102">
    <property type="protein sequence ID" value="MBR8829024.1"/>
    <property type="molecule type" value="Genomic_DNA"/>
</dbReference>
<evidence type="ECO:0000256" key="9">
    <source>
        <dbReference type="ARBA" id="ARBA00022741"/>
    </source>
</evidence>
<sequence>MLLLKTIAELRSELNKKKEKKVGLVPTMGALHMGHLSLIERARAENDLVVVTIFVNPLQFAPTEDLEKYPRQLEKDCNLCETYAVDLVFAPTVEEMGIDGEQTTIVMPPSTMTEVLCGSFRPGHFQGVATIVTKLLNIVQPTTAYFGQKDAQQLAIIRRLVADLNIPVEIKNCPIVREKSGLALSSRNQYLTPKEREQASVLFRSLNKALAAFCQGENNCDKLVEIVKQELGNVPQIRIQYVELVHPLTMIPLTEIETEGLLAIACFLGSTRLIDNLMLRQPIIAIDGPAGAGKSTVTRRIAQELGLIYLDTGAMYRAVTWLVMHSGISLADEAAISALVSEAKIDLTPTHVQINGHNVTKAIRTPEVTANVSKVSAQAAVRSKLVTLQKQYGEKGGIVAEGRDIGTQVFPAAEVKIFLTATAKERARRRLEDLKNQGHSEVDLEQLVHDIEQRDYLDSTRQISPLKKAVDAVEIITDGMSIEEVTNKIISLYHLKISSKPEYEAY</sequence>
<dbReference type="Gene3D" id="3.40.50.300">
    <property type="entry name" value="P-loop containing nucleotide triphosphate hydrolases"/>
    <property type="match status" value="1"/>
</dbReference>
<dbReference type="AlphaFoldDB" id="A0A941GSG9"/>
<dbReference type="NCBIfam" id="TIGR00017">
    <property type="entry name" value="cmk"/>
    <property type="match status" value="1"/>
</dbReference>
<dbReference type="InterPro" id="IPR027417">
    <property type="entry name" value="P-loop_NTPase"/>
</dbReference>
<evidence type="ECO:0000256" key="12">
    <source>
        <dbReference type="ARBA" id="ARBA00023268"/>
    </source>
</evidence>
<feature type="binding site" evidence="17">
    <location>
        <begin position="28"/>
        <end position="35"/>
    </location>
    <ligand>
        <name>ATP</name>
        <dbReference type="ChEBI" id="CHEBI:30616"/>
    </ligand>
</feature>
<comment type="function">
    <text evidence="17">Catalyzes the transfer of a phosphate group from ATP to either CMP or dCMP to form CDP or dCDP and ADP, respectively.</text>
</comment>
<dbReference type="Gene3D" id="3.40.50.620">
    <property type="entry name" value="HUPs"/>
    <property type="match status" value="1"/>
</dbReference>
<keyword evidence="7 17" id="KW-0566">Pantothenate biosynthesis</keyword>
<dbReference type="SUPFAM" id="SSF52374">
    <property type="entry name" value="Nucleotidylyl transferase"/>
    <property type="match status" value="1"/>
</dbReference>
<evidence type="ECO:0000256" key="16">
    <source>
        <dbReference type="ARBA" id="ARBA00055042"/>
    </source>
</evidence>
<evidence type="ECO:0000256" key="5">
    <source>
        <dbReference type="ARBA" id="ARBA00022490"/>
    </source>
</evidence>
<dbReference type="InterPro" id="IPR042176">
    <property type="entry name" value="Pantoate_ligase_C"/>
</dbReference>
<feature type="binding site" evidence="17">
    <location>
        <begin position="147"/>
        <end position="150"/>
    </location>
    <ligand>
        <name>ATP</name>
        <dbReference type="ChEBI" id="CHEBI:30616"/>
    </ligand>
</feature>
<dbReference type="Proteomes" id="UP000767446">
    <property type="component" value="Unassembled WGS sequence"/>
</dbReference>
<dbReference type="HAMAP" id="MF_00158">
    <property type="entry name" value="PanC"/>
    <property type="match status" value="1"/>
</dbReference>
<comment type="similarity">
    <text evidence="17">In the N-terminal section; belongs to the pantothenate synthetase family.</text>
</comment>
<evidence type="ECO:0000256" key="1">
    <source>
        <dbReference type="ARBA" id="ARBA00004496"/>
    </source>
</evidence>
<name>A0A941GSG9_9CHRO</name>
<feature type="binding site" evidence="17">
    <location>
        <position position="153"/>
    </location>
    <ligand>
        <name>(R)-pantoate</name>
        <dbReference type="ChEBI" id="CHEBI:15980"/>
    </ligand>
</feature>
<dbReference type="Gene3D" id="3.30.1300.10">
    <property type="entry name" value="Pantoate-beta-alanine ligase, C-terminal domain"/>
    <property type="match status" value="1"/>
</dbReference>
<keyword evidence="9 17" id="KW-0547">Nucleotide-binding</keyword>
<keyword evidence="12 17" id="KW-0511">Multifunctional enzyme</keyword>
<comment type="catalytic activity">
    <reaction evidence="14 17">
        <text>(R)-pantoate + beta-alanine + ATP = (R)-pantothenate + AMP + diphosphate + H(+)</text>
        <dbReference type="Rhea" id="RHEA:10912"/>
        <dbReference type="ChEBI" id="CHEBI:15378"/>
        <dbReference type="ChEBI" id="CHEBI:15980"/>
        <dbReference type="ChEBI" id="CHEBI:29032"/>
        <dbReference type="ChEBI" id="CHEBI:30616"/>
        <dbReference type="ChEBI" id="CHEBI:33019"/>
        <dbReference type="ChEBI" id="CHEBI:57966"/>
        <dbReference type="ChEBI" id="CHEBI:456215"/>
        <dbReference type="EC" id="6.3.2.1"/>
    </reaction>
</comment>
<comment type="similarity">
    <text evidence="17">In the C-terminal section; belongs to the cytidylate kinase family. Type 1 subfamily.</text>
</comment>
<dbReference type="GO" id="GO:0004592">
    <property type="term" value="F:pantoate-beta-alanine ligase activity"/>
    <property type="evidence" value="ECO:0007669"/>
    <property type="project" value="UniProtKB-UniRule"/>
</dbReference>
<evidence type="ECO:0000256" key="15">
    <source>
        <dbReference type="ARBA" id="ARBA00048478"/>
    </source>
</evidence>
<evidence type="ECO:0000256" key="4">
    <source>
        <dbReference type="ARBA" id="ARBA00009427"/>
    </source>
</evidence>
<comment type="catalytic activity">
    <reaction evidence="13 17">
        <text>dCMP + ATP = dCDP + ADP</text>
        <dbReference type="Rhea" id="RHEA:25094"/>
        <dbReference type="ChEBI" id="CHEBI:30616"/>
        <dbReference type="ChEBI" id="CHEBI:57566"/>
        <dbReference type="ChEBI" id="CHEBI:58593"/>
        <dbReference type="ChEBI" id="CHEBI:456216"/>
        <dbReference type="EC" id="2.7.4.25"/>
    </reaction>
</comment>
<keyword evidence="6 17" id="KW-0436">Ligase</keyword>
<evidence type="ECO:0000259" key="18">
    <source>
        <dbReference type="Pfam" id="PF02224"/>
    </source>
</evidence>
<accession>A0A941GSG9</accession>
<feature type="binding site" evidence="17">
    <location>
        <begin position="184"/>
        <end position="187"/>
    </location>
    <ligand>
        <name>ATP</name>
        <dbReference type="ChEBI" id="CHEBI:30616"/>
    </ligand>
</feature>
<protein>
    <recommendedName>
        <fullName evidence="17">Bifunctional pantoate ligase/cytidylate kinase</fullName>
    </recommendedName>
    <domain>
        <recommendedName>
            <fullName evidence="17">Pantothenate synthetase</fullName>
            <shortName evidence="17">PS</shortName>
            <ecNumber evidence="17">6.3.2.1</ecNumber>
        </recommendedName>
        <alternativeName>
            <fullName evidence="17">Pantoate--beta-alanine ligase</fullName>
        </alternativeName>
        <alternativeName>
            <fullName evidence="17">Pantoate-activating enzyme</fullName>
        </alternativeName>
    </domain>
    <domain>
        <recommendedName>
            <fullName evidence="17">Cytidylate kinase</fullName>
            <shortName evidence="17">CK</shortName>
            <ecNumber evidence="17">2.7.4.25</ecNumber>
        </recommendedName>
        <alternativeName>
            <fullName evidence="17">Cytidine monophosphate kinase</fullName>
            <shortName evidence="17">CMP kinase</shortName>
        </alternativeName>
    </domain>
</protein>
<dbReference type="NCBIfam" id="TIGR00018">
    <property type="entry name" value="panC"/>
    <property type="match status" value="1"/>
</dbReference>
<dbReference type="PANTHER" id="PTHR21299:SF2">
    <property type="entry name" value="CYTIDYLATE KINASE"/>
    <property type="match status" value="1"/>
</dbReference>
<dbReference type="InterPro" id="IPR003721">
    <property type="entry name" value="Pantoate_ligase"/>
</dbReference>
<dbReference type="PANTHER" id="PTHR21299">
    <property type="entry name" value="CYTIDYLATE KINASE/PANTOATE-BETA-ALANINE LIGASE"/>
    <property type="match status" value="1"/>
</dbReference>
<comment type="pathway">
    <text evidence="2 17">Cofactor biosynthesis; (R)-pantothenate biosynthesis; (R)-pantothenate from (R)-pantoate and beta-alanine: step 1/1.</text>
</comment>
<dbReference type="InterPro" id="IPR024894">
    <property type="entry name" value="Pantoate_ligase/cytidylate_kin"/>
</dbReference>
<feature type="active site" description="Proton donor" evidence="17">
    <location>
        <position position="35"/>
    </location>
</feature>
<dbReference type="SUPFAM" id="SSF52540">
    <property type="entry name" value="P-loop containing nucleoside triphosphate hydrolases"/>
    <property type="match status" value="1"/>
</dbReference>
<dbReference type="Pfam" id="PF02224">
    <property type="entry name" value="Cytidylate_kin"/>
    <property type="match status" value="1"/>
</dbReference>
<feature type="binding site" evidence="17">
    <location>
        <position position="59"/>
    </location>
    <ligand>
        <name>beta-alanine</name>
        <dbReference type="ChEBI" id="CHEBI:57966"/>
    </ligand>
</feature>
<feature type="region of interest" description="Pantoate--beta-alanine ligase" evidence="17">
    <location>
        <begin position="1"/>
        <end position="277"/>
    </location>
</feature>
<dbReference type="CDD" id="cd00560">
    <property type="entry name" value="PanC"/>
    <property type="match status" value="1"/>
</dbReference>
<dbReference type="GO" id="GO:0015949">
    <property type="term" value="P:nucleobase-containing small molecule interconversion"/>
    <property type="evidence" value="ECO:0007669"/>
    <property type="project" value="TreeGrafter"/>
</dbReference>
<evidence type="ECO:0000256" key="10">
    <source>
        <dbReference type="ARBA" id="ARBA00022777"/>
    </source>
</evidence>
<dbReference type="GO" id="GO:0005829">
    <property type="term" value="C:cytosol"/>
    <property type="evidence" value="ECO:0007669"/>
    <property type="project" value="TreeGrafter"/>
</dbReference>